<feature type="transmembrane region" description="Helical" evidence="6">
    <location>
        <begin position="56"/>
        <end position="77"/>
    </location>
</feature>
<evidence type="ECO:0000256" key="4">
    <source>
        <dbReference type="ARBA" id="ARBA00023136"/>
    </source>
</evidence>
<name>A0A7M7G0D4_STRPU</name>
<evidence type="ECO:0000256" key="6">
    <source>
        <dbReference type="SAM" id="Phobius"/>
    </source>
</evidence>
<dbReference type="GO" id="GO:0004930">
    <property type="term" value="F:G protein-coupled receptor activity"/>
    <property type="evidence" value="ECO:0007669"/>
    <property type="project" value="UniProtKB-KW"/>
</dbReference>
<evidence type="ECO:0000256" key="5">
    <source>
        <dbReference type="RuleBase" id="RU000688"/>
    </source>
</evidence>
<keyword evidence="4 6" id="KW-0472">Membrane</keyword>
<protein>
    <recommendedName>
        <fullName evidence="7">G-protein coupled receptors family 1 profile domain-containing protein</fullName>
    </recommendedName>
</protein>
<dbReference type="GeneID" id="757332"/>
<dbReference type="InterPro" id="IPR000276">
    <property type="entry name" value="GPCR_Rhodpsn"/>
</dbReference>
<keyword evidence="3 6" id="KW-1133">Transmembrane helix</keyword>
<sequence>MQNTSGDVPDEVDTGVSEVVLRTIYGFLGTVGIIGNGLVLVVMIGTRELRTVTNLFIVNQSVIDMVTSVLLLASYVAPRPSLPSQEWAAVFVCSVWNSGYVFWGTLITSTFNLVMVTVERYFAVVHPISYRRMFSYSRASAMVCIPWLLGFGYETYWAAVNRYSDGQCIIQYDSFFVQAFLGVISCTIQFIIPLAIMAFVYISIAKALRQRVEDIPTCPPDPNRSGNPDQPTQQTNYRIKARKNVIKTLLVVSITYAICLTPNTLIYLYFNLGGELNFDGHLFYFTVYLAFMNMCVNPFIYTFKYHKFQRGLRKLFGVKRCGVNKFKDNSVTAATVSGGM</sequence>
<feature type="transmembrane region" description="Helical" evidence="6">
    <location>
        <begin position="179"/>
        <end position="202"/>
    </location>
</feature>
<keyword evidence="5" id="KW-0675">Receptor</keyword>
<reference evidence="9" key="1">
    <citation type="submission" date="2015-02" db="EMBL/GenBank/DDBJ databases">
        <title>Genome sequencing for Strongylocentrotus purpuratus.</title>
        <authorList>
            <person name="Murali S."/>
            <person name="Liu Y."/>
            <person name="Vee V."/>
            <person name="English A."/>
            <person name="Wang M."/>
            <person name="Skinner E."/>
            <person name="Han Y."/>
            <person name="Muzny D.M."/>
            <person name="Worley K.C."/>
            <person name="Gibbs R.A."/>
        </authorList>
    </citation>
    <scope>NUCLEOTIDE SEQUENCE</scope>
</reference>
<dbReference type="Gene3D" id="1.20.1070.10">
    <property type="entry name" value="Rhodopsin 7-helix transmembrane proteins"/>
    <property type="match status" value="1"/>
</dbReference>
<keyword evidence="9" id="KW-1185">Reference proteome</keyword>
<dbReference type="PANTHER" id="PTHR45698">
    <property type="entry name" value="TRACE AMINE-ASSOCIATED RECEPTOR 19N-RELATED"/>
    <property type="match status" value="1"/>
</dbReference>
<keyword evidence="2 5" id="KW-0812">Transmembrane</keyword>
<evidence type="ECO:0000256" key="1">
    <source>
        <dbReference type="ARBA" id="ARBA00004370"/>
    </source>
</evidence>
<reference evidence="8" key="2">
    <citation type="submission" date="2021-01" db="UniProtKB">
        <authorList>
            <consortium name="EnsemblMetazoa"/>
        </authorList>
    </citation>
    <scope>IDENTIFICATION</scope>
</reference>
<dbReference type="CDD" id="cd00637">
    <property type="entry name" value="7tm_classA_rhodopsin-like"/>
    <property type="match status" value="1"/>
</dbReference>
<dbReference type="PRINTS" id="PR00237">
    <property type="entry name" value="GPCRRHODOPSN"/>
</dbReference>
<dbReference type="FunCoup" id="A0A7M7G0D4">
    <property type="interactions" value="1056"/>
</dbReference>
<dbReference type="RefSeq" id="XP_001197866.1">
    <property type="nucleotide sequence ID" value="XM_001197866.1"/>
</dbReference>
<evidence type="ECO:0000313" key="9">
    <source>
        <dbReference type="Proteomes" id="UP000007110"/>
    </source>
</evidence>
<organism evidence="8 9">
    <name type="scientific">Strongylocentrotus purpuratus</name>
    <name type="common">Purple sea urchin</name>
    <dbReference type="NCBI Taxonomy" id="7668"/>
    <lineage>
        <taxon>Eukaryota</taxon>
        <taxon>Metazoa</taxon>
        <taxon>Echinodermata</taxon>
        <taxon>Eleutherozoa</taxon>
        <taxon>Echinozoa</taxon>
        <taxon>Echinoidea</taxon>
        <taxon>Euechinoidea</taxon>
        <taxon>Echinacea</taxon>
        <taxon>Camarodonta</taxon>
        <taxon>Echinidea</taxon>
        <taxon>Strongylocentrotidae</taxon>
        <taxon>Strongylocentrotus</taxon>
    </lineage>
</organism>
<dbReference type="Proteomes" id="UP000007110">
    <property type="component" value="Unassembled WGS sequence"/>
</dbReference>
<dbReference type="KEGG" id="spu:757332"/>
<dbReference type="OMA" id="CLTMERY"/>
<dbReference type="Pfam" id="PF00001">
    <property type="entry name" value="7tm_1"/>
    <property type="match status" value="1"/>
</dbReference>
<evidence type="ECO:0000313" key="8">
    <source>
        <dbReference type="EnsemblMetazoa" id="XP_001197866"/>
    </source>
</evidence>
<comment type="subcellular location">
    <subcellularLocation>
        <location evidence="1">Membrane</location>
    </subcellularLocation>
</comment>
<feature type="transmembrane region" description="Helical" evidence="6">
    <location>
        <begin position="139"/>
        <end position="159"/>
    </location>
</feature>
<feature type="transmembrane region" description="Helical" evidence="6">
    <location>
        <begin position="248"/>
        <end position="270"/>
    </location>
</feature>
<dbReference type="OrthoDB" id="10042731at2759"/>
<proteinExistence type="inferred from homology"/>
<evidence type="ECO:0000256" key="3">
    <source>
        <dbReference type="ARBA" id="ARBA00022989"/>
    </source>
</evidence>
<comment type="similarity">
    <text evidence="5">Belongs to the G-protein coupled receptor 1 family.</text>
</comment>
<keyword evidence="5" id="KW-0807">Transducer</keyword>
<dbReference type="PROSITE" id="PS00237">
    <property type="entry name" value="G_PROTEIN_RECEP_F1_1"/>
    <property type="match status" value="1"/>
</dbReference>
<evidence type="ECO:0000256" key="2">
    <source>
        <dbReference type="ARBA" id="ARBA00022692"/>
    </source>
</evidence>
<feature type="transmembrane region" description="Helical" evidence="6">
    <location>
        <begin position="282"/>
        <end position="303"/>
    </location>
</feature>
<dbReference type="PROSITE" id="PS50262">
    <property type="entry name" value="G_PROTEIN_RECEP_F1_2"/>
    <property type="match status" value="1"/>
</dbReference>
<dbReference type="SMART" id="SM01381">
    <property type="entry name" value="7TM_GPCR_Srsx"/>
    <property type="match status" value="1"/>
</dbReference>
<dbReference type="EnsemblMetazoa" id="XM_001197866">
    <property type="protein sequence ID" value="XP_001197866"/>
    <property type="gene ID" value="LOC757332"/>
</dbReference>
<dbReference type="GO" id="GO:0016020">
    <property type="term" value="C:membrane"/>
    <property type="evidence" value="ECO:0007669"/>
    <property type="project" value="UniProtKB-SubCell"/>
</dbReference>
<dbReference type="PANTHER" id="PTHR45698:SF1">
    <property type="entry name" value="TRACE AMINE-ASSOCIATED RECEPTOR 13C-LIKE"/>
    <property type="match status" value="1"/>
</dbReference>
<feature type="domain" description="G-protein coupled receptors family 1 profile" evidence="7">
    <location>
        <begin position="35"/>
        <end position="301"/>
    </location>
</feature>
<dbReference type="InterPro" id="IPR017452">
    <property type="entry name" value="GPCR_Rhodpsn_7TM"/>
</dbReference>
<feature type="transmembrane region" description="Helical" evidence="6">
    <location>
        <begin position="100"/>
        <end position="118"/>
    </location>
</feature>
<feature type="transmembrane region" description="Helical" evidence="6">
    <location>
        <begin position="24"/>
        <end position="44"/>
    </location>
</feature>
<accession>A0A7M7G0D4</accession>
<dbReference type="SUPFAM" id="SSF81321">
    <property type="entry name" value="Family A G protein-coupled receptor-like"/>
    <property type="match status" value="1"/>
</dbReference>
<evidence type="ECO:0000259" key="7">
    <source>
        <dbReference type="PROSITE" id="PS50262"/>
    </source>
</evidence>
<keyword evidence="5" id="KW-0297">G-protein coupled receptor</keyword>
<dbReference type="InParanoid" id="A0A7M7G0D4"/>
<dbReference type="AlphaFoldDB" id="A0A7M7G0D4"/>